<protein>
    <recommendedName>
        <fullName evidence="3">Alpha/beta hydrolase family protein</fullName>
    </recommendedName>
</protein>
<sequence>MNHHEFVDVAAIRLSGLLTRDRKLFERGLDVPPLVDVTPDAETTVENATTAGQHAVDVDTPLGTFEAAYMPWQWRGPEYPTVVYHHGSGEHPFEFGRFASSSFQGLFVGHEADLPVNIVGVRAPFHDRSQREYARALGDLRNFVGMCASSAALFEATRADLAERSDAPVVLSGVSLGGFAANLHRACFGTADRYVPLLAGAALGELFVSSVYRHLVSESALRRPDRLRDVLDFEDQFRAVAADDCAPLLARYDRIVEYDVQRSCYEGFPVAVLEKGHVTGALAADAVRAYLLEAVRESE</sequence>
<dbReference type="AlphaFoldDB" id="A0A1I6KIE7"/>
<gene>
    <name evidence="1" type="ORF">SAMN05216559_0865</name>
</gene>
<dbReference type="EMBL" id="FOZK01000001">
    <property type="protein sequence ID" value="SFR91003.1"/>
    <property type="molecule type" value="Genomic_DNA"/>
</dbReference>
<accession>A0A1I6KIE7</accession>
<reference evidence="1 2" key="1">
    <citation type="submission" date="2016-10" db="EMBL/GenBank/DDBJ databases">
        <authorList>
            <person name="de Groot N.N."/>
        </authorList>
    </citation>
    <scope>NUCLEOTIDE SEQUENCE [LARGE SCALE GENOMIC DNA]</scope>
    <source>
        <strain evidence="1 2">CGMCC 1.10457</strain>
    </source>
</reference>
<keyword evidence="2" id="KW-1185">Reference proteome</keyword>
<name>A0A1I6KIE7_9EURY</name>
<evidence type="ECO:0000313" key="1">
    <source>
        <dbReference type="EMBL" id="SFR91003.1"/>
    </source>
</evidence>
<dbReference type="Gene3D" id="3.40.50.1820">
    <property type="entry name" value="alpha/beta hydrolase"/>
    <property type="match status" value="1"/>
</dbReference>
<organism evidence="1 2">
    <name type="scientific">Halomicrobium zhouii</name>
    <dbReference type="NCBI Taxonomy" id="767519"/>
    <lineage>
        <taxon>Archaea</taxon>
        <taxon>Methanobacteriati</taxon>
        <taxon>Methanobacteriota</taxon>
        <taxon>Stenosarchaea group</taxon>
        <taxon>Halobacteria</taxon>
        <taxon>Halobacteriales</taxon>
        <taxon>Haloarculaceae</taxon>
        <taxon>Halomicrobium</taxon>
    </lineage>
</organism>
<dbReference type="STRING" id="767519.SAMN05216559_0865"/>
<proteinExistence type="predicted"/>
<dbReference type="SUPFAM" id="SSF53474">
    <property type="entry name" value="alpha/beta-Hydrolases"/>
    <property type="match status" value="1"/>
</dbReference>
<dbReference type="InterPro" id="IPR029058">
    <property type="entry name" value="AB_hydrolase_fold"/>
</dbReference>
<dbReference type="OrthoDB" id="296640at2157"/>
<dbReference type="RefSeq" id="WP_089814212.1">
    <property type="nucleotide sequence ID" value="NZ_FOZK01000001.1"/>
</dbReference>
<dbReference type="Proteomes" id="UP000199062">
    <property type="component" value="Unassembled WGS sequence"/>
</dbReference>
<evidence type="ECO:0008006" key="3">
    <source>
        <dbReference type="Google" id="ProtNLM"/>
    </source>
</evidence>
<evidence type="ECO:0000313" key="2">
    <source>
        <dbReference type="Proteomes" id="UP000199062"/>
    </source>
</evidence>